<dbReference type="HAMAP" id="MF_01077">
    <property type="entry name" value="RimP"/>
    <property type="match status" value="1"/>
</dbReference>
<dbReference type="SUPFAM" id="SSF75420">
    <property type="entry name" value="YhbC-like, N-terminal domain"/>
    <property type="match status" value="1"/>
</dbReference>
<evidence type="ECO:0000259" key="5">
    <source>
        <dbReference type="Pfam" id="PF02576"/>
    </source>
</evidence>
<feature type="compositionally biased region" description="Low complexity" evidence="4">
    <location>
        <begin position="210"/>
        <end position="226"/>
    </location>
</feature>
<evidence type="ECO:0000256" key="2">
    <source>
        <dbReference type="ARBA" id="ARBA00022517"/>
    </source>
</evidence>
<dbReference type="Proteomes" id="UP000256900">
    <property type="component" value="Unassembled WGS sequence"/>
</dbReference>
<dbReference type="InterPro" id="IPR028998">
    <property type="entry name" value="RimP_C"/>
</dbReference>
<dbReference type="GO" id="GO:0000028">
    <property type="term" value="P:ribosomal small subunit assembly"/>
    <property type="evidence" value="ECO:0007669"/>
    <property type="project" value="TreeGrafter"/>
</dbReference>
<keyword evidence="2 3" id="KW-0690">Ribosome biogenesis</keyword>
<comment type="subcellular location">
    <subcellularLocation>
        <location evidence="3">Cytoplasm</location>
    </subcellularLocation>
</comment>
<dbReference type="CDD" id="cd01734">
    <property type="entry name" value="YlxS_C"/>
    <property type="match status" value="1"/>
</dbReference>
<keyword evidence="8" id="KW-1185">Reference proteome</keyword>
<dbReference type="InterPro" id="IPR035956">
    <property type="entry name" value="RimP_N_sf"/>
</dbReference>
<evidence type="ECO:0000313" key="7">
    <source>
        <dbReference type="EMBL" id="REF84670.1"/>
    </source>
</evidence>
<evidence type="ECO:0000256" key="3">
    <source>
        <dbReference type="HAMAP-Rule" id="MF_01077"/>
    </source>
</evidence>
<name>A0A3D9YPY1_9HYPH</name>
<dbReference type="InterPro" id="IPR028989">
    <property type="entry name" value="RimP_N"/>
</dbReference>
<dbReference type="GO" id="GO:0005829">
    <property type="term" value="C:cytosol"/>
    <property type="evidence" value="ECO:0007669"/>
    <property type="project" value="TreeGrafter"/>
</dbReference>
<accession>A0A3D9YPY1</accession>
<dbReference type="Pfam" id="PF17384">
    <property type="entry name" value="DUF150_C"/>
    <property type="match status" value="1"/>
</dbReference>
<dbReference type="PANTHER" id="PTHR33867">
    <property type="entry name" value="RIBOSOME MATURATION FACTOR RIMP"/>
    <property type="match status" value="1"/>
</dbReference>
<keyword evidence="1 3" id="KW-0963">Cytoplasm</keyword>
<evidence type="ECO:0000256" key="1">
    <source>
        <dbReference type="ARBA" id="ARBA00022490"/>
    </source>
</evidence>
<evidence type="ECO:0000313" key="8">
    <source>
        <dbReference type="Proteomes" id="UP000256900"/>
    </source>
</evidence>
<feature type="domain" description="Ribosome maturation factor RimP C-terminal" evidence="6">
    <location>
        <begin position="98"/>
        <end position="171"/>
    </location>
</feature>
<evidence type="ECO:0000256" key="4">
    <source>
        <dbReference type="SAM" id="MobiDB-lite"/>
    </source>
</evidence>
<feature type="domain" description="Ribosome maturation factor RimP N-terminal" evidence="5">
    <location>
        <begin position="25"/>
        <end position="95"/>
    </location>
</feature>
<dbReference type="PANTHER" id="PTHR33867:SF1">
    <property type="entry name" value="RIBOSOME MATURATION FACTOR RIMP"/>
    <property type="match status" value="1"/>
</dbReference>
<dbReference type="GO" id="GO:0006412">
    <property type="term" value="P:translation"/>
    <property type="evidence" value="ECO:0007669"/>
    <property type="project" value="TreeGrafter"/>
</dbReference>
<dbReference type="InterPro" id="IPR036847">
    <property type="entry name" value="RimP_C_sf"/>
</dbReference>
<proteinExistence type="inferred from homology"/>
<dbReference type="AlphaFoldDB" id="A0A3D9YPY1"/>
<dbReference type="Gene3D" id="3.30.300.70">
    <property type="entry name" value="RimP-like superfamily, N-terminal"/>
    <property type="match status" value="1"/>
</dbReference>
<reference evidence="7 8" key="1">
    <citation type="submission" date="2018-08" db="EMBL/GenBank/DDBJ databases">
        <title>Genomic Encyclopedia of Type Strains, Phase IV (KMG-IV): sequencing the most valuable type-strain genomes for metagenomic binning, comparative biology and taxonomic classification.</title>
        <authorList>
            <person name="Goeker M."/>
        </authorList>
    </citation>
    <scope>NUCLEOTIDE SEQUENCE [LARGE SCALE GENOMIC DNA]</scope>
    <source>
        <strain evidence="7 8">BW863</strain>
    </source>
</reference>
<organism evidence="7 8">
    <name type="scientific">Methylovirgula ligni</name>
    <dbReference type="NCBI Taxonomy" id="569860"/>
    <lineage>
        <taxon>Bacteria</taxon>
        <taxon>Pseudomonadati</taxon>
        <taxon>Pseudomonadota</taxon>
        <taxon>Alphaproteobacteria</taxon>
        <taxon>Hyphomicrobiales</taxon>
        <taxon>Beijerinckiaceae</taxon>
        <taxon>Methylovirgula</taxon>
    </lineage>
</organism>
<dbReference type="Pfam" id="PF02576">
    <property type="entry name" value="RimP_N"/>
    <property type="match status" value="1"/>
</dbReference>
<dbReference type="EMBL" id="QUMO01000004">
    <property type="protein sequence ID" value="REF84670.1"/>
    <property type="molecule type" value="Genomic_DNA"/>
</dbReference>
<gene>
    <name evidence="3" type="primary">rimP</name>
    <name evidence="7" type="ORF">DES32_2781</name>
</gene>
<dbReference type="NCBIfam" id="NF000932">
    <property type="entry name" value="PRK00092.2-5"/>
    <property type="match status" value="1"/>
</dbReference>
<feature type="compositionally biased region" description="Basic and acidic residues" evidence="4">
    <location>
        <begin position="194"/>
        <end position="203"/>
    </location>
</feature>
<feature type="region of interest" description="Disordered" evidence="4">
    <location>
        <begin position="185"/>
        <end position="234"/>
    </location>
</feature>
<comment type="function">
    <text evidence="3">Required for maturation of 30S ribosomal subunits.</text>
</comment>
<dbReference type="RefSeq" id="WP_245411323.1">
    <property type="nucleotide sequence ID" value="NZ_CP025086.1"/>
</dbReference>
<sequence length="234" mass="25030">MQATLDEKRFISETGLAARIAGVSAPVLADFGFRLVRVKVSARDGATVQIMAERPDGSMSVEDCEIVSQALSPVLDVEDPIPGGYRLEISSPGIDRLLVRASDFLRALGHEAKIETVAPVGGRKRFRGLIEGLHDDGAQTQVKLRRTDAKPDEDPEVTLRLADLAEAKLMLTEDLIRAALRAAKQAEAEGAETEGVKTDEAPRRGPGRFAGPKAKPQAGPKPAASKSKSKKTQS</sequence>
<protein>
    <recommendedName>
        <fullName evidence="3">Ribosome maturation factor RimP</fullName>
    </recommendedName>
</protein>
<dbReference type="InterPro" id="IPR003728">
    <property type="entry name" value="Ribosome_maturation_RimP"/>
</dbReference>
<comment type="caution">
    <text evidence="7">The sequence shown here is derived from an EMBL/GenBank/DDBJ whole genome shotgun (WGS) entry which is preliminary data.</text>
</comment>
<dbReference type="SUPFAM" id="SSF74942">
    <property type="entry name" value="YhbC-like, C-terminal domain"/>
    <property type="match status" value="1"/>
</dbReference>
<evidence type="ECO:0000259" key="6">
    <source>
        <dbReference type="Pfam" id="PF17384"/>
    </source>
</evidence>
<comment type="similarity">
    <text evidence="3">Belongs to the RimP family.</text>
</comment>